<name>A0ABS6DNY2_9MOLU</name>
<keyword evidence="1 2" id="KW-0238">DNA-binding</keyword>
<proteinExistence type="inferred from homology"/>
<reference evidence="3" key="1">
    <citation type="submission" date="2021-06" db="EMBL/GenBank/DDBJ databases">
        <title>Novel Mycoplasma species detected in California sea lions (Zalophus californianus) from the USA.</title>
        <authorList>
            <person name="Volokhov D.V."/>
            <person name="Furtak V.A."/>
            <person name="Zagorodnyaya T.A."/>
        </authorList>
    </citation>
    <scope>NUCLEOTIDE SEQUENCE [LARGE SCALE GENOMIC DNA]</scope>
    <source>
        <strain evidence="3">CSL 5346</strain>
    </source>
</reference>
<dbReference type="InterPro" id="IPR011344">
    <property type="entry name" value="ssDNA-bd"/>
</dbReference>
<dbReference type="NCBIfam" id="TIGR00621">
    <property type="entry name" value="ssb"/>
    <property type="match status" value="1"/>
</dbReference>
<dbReference type="PROSITE" id="PS50935">
    <property type="entry name" value="SSB"/>
    <property type="match status" value="1"/>
</dbReference>
<dbReference type="PIRSF" id="PIRSF002070">
    <property type="entry name" value="SSB"/>
    <property type="match status" value="1"/>
</dbReference>
<evidence type="ECO:0000313" key="3">
    <source>
        <dbReference type="EMBL" id="MBU4692029.1"/>
    </source>
</evidence>
<dbReference type="EMBL" id="JAHMHH010000001">
    <property type="protein sequence ID" value="MBU4692029.1"/>
    <property type="molecule type" value="Genomic_DNA"/>
</dbReference>
<dbReference type="Pfam" id="PF00436">
    <property type="entry name" value="SSB"/>
    <property type="match status" value="1"/>
</dbReference>
<dbReference type="InterPro" id="IPR000424">
    <property type="entry name" value="Primosome_PriB/ssb"/>
</dbReference>
<dbReference type="PANTHER" id="PTHR10302">
    <property type="entry name" value="SINGLE-STRANDED DNA-BINDING PROTEIN"/>
    <property type="match status" value="1"/>
</dbReference>
<dbReference type="RefSeq" id="WP_216488256.1">
    <property type="nucleotide sequence ID" value="NZ_JAHMHH010000001.1"/>
</dbReference>
<comment type="subunit">
    <text evidence="1">Homotetramer.</text>
</comment>
<evidence type="ECO:0000256" key="2">
    <source>
        <dbReference type="PIRNR" id="PIRNR002070"/>
    </source>
</evidence>
<dbReference type="PANTHER" id="PTHR10302:SF27">
    <property type="entry name" value="SINGLE-STRANDED DNA-BINDING PROTEIN"/>
    <property type="match status" value="1"/>
</dbReference>
<comment type="caution">
    <text evidence="3">The sequence shown here is derived from an EMBL/GenBank/DDBJ whole genome shotgun (WGS) entry which is preliminary data.</text>
</comment>
<keyword evidence="4" id="KW-1185">Reference proteome</keyword>
<dbReference type="GO" id="GO:0003677">
    <property type="term" value="F:DNA binding"/>
    <property type="evidence" value="ECO:0007669"/>
    <property type="project" value="UniProtKB-KW"/>
</dbReference>
<dbReference type="HAMAP" id="MF_00984">
    <property type="entry name" value="SSB"/>
    <property type="match status" value="1"/>
</dbReference>
<gene>
    <name evidence="3" type="ORF">KQ875_00240</name>
</gene>
<organism evidence="3 4">
    <name type="scientific">Mycoplasma zalophi</name>
    <dbReference type="NCBI Taxonomy" id="191287"/>
    <lineage>
        <taxon>Bacteria</taxon>
        <taxon>Bacillati</taxon>
        <taxon>Mycoplasmatota</taxon>
        <taxon>Mollicutes</taxon>
        <taxon>Mycoplasmataceae</taxon>
        <taxon>Mycoplasma</taxon>
    </lineage>
</organism>
<dbReference type="CDD" id="cd04496">
    <property type="entry name" value="SSB_OBF"/>
    <property type="match status" value="1"/>
</dbReference>
<comment type="caution">
    <text evidence="1">Lacks conserved residue(s) required for the propagation of feature annotation.</text>
</comment>
<sequence length="170" mass="19246">MNKIIITGRISQTPFTGVTGSNTPYTRFTVAVSRRQFSSNSEPITDFLPCVAWAQNAEFINKFLDKGSLVLIEGSLQTSKMTRNGEINTFYTINVDNVEALETKKMAQMRRQEQNGDTLDINQLEQKQASQNNYSFSNNQSSYDTNANINPVVNKEWEAFADELDKEINN</sequence>
<evidence type="ECO:0000313" key="4">
    <source>
        <dbReference type="Proteomes" id="UP000718793"/>
    </source>
</evidence>
<protein>
    <recommendedName>
        <fullName evidence="1 2">Single-stranded DNA-binding protein</fullName>
        <shortName evidence="1">SSB</shortName>
    </recommendedName>
</protein>
<evidence type="ECO:0000256" key="1">
    <source>
        <dbReference type="HAMAP-Rule" id="MF_00984"/>
    </source>
</evidence>
<accession>A0ABS6DNY2</accession>
<dbReference type="Proteomes" id="UP000718793">
    <property type="component" value="Unassembled WGS sequence"/>
</dbReference>